<dbReference type="SMART" id="SM00173">
    <property type="entry name" value="RAS"/>
    <property type="match status" value="1"/>
</dbReference>
<name>A0AAE1F3K4_PETCI</name>
<protein>
    <submittedName>
        <fullName evidence="3">Uncharacterized protein</fullName>
    </submittedName>
</protein>
<proteinExistence type="inferred from homology"/>
<dbReference type="PROSITE" id="PS51421">
    <property type="entry name" value="RAS"/>
    <property type="match status" value="1"/>
</dbReference>
<evidence type="ECO:0000313" key="4">
    <source>
        <dbReference type="Proteomes" id="UP001286313"/>
    </source>
</evidence>
<dbReference type="PRINTS" id="PR00449">
    <property type="entry name" value="RASTRNSFRMNG"/>
</dbReference>
<dbReference type="Pfam" id="PF00071">
    <property type="entry name" value="Ras"/>
    <property type="match status" value="1"/>
</dbReference>
<dbReference type="Proteomes" id="UP001286313">
    <property type="component" value="Unassembled WGS sequence"/>
</dbReference>
<dbReference type="InterPro" id="IPR001806">
    <property type="entry name" value="Small_GTPase"/>
</dbReference>
<dbReference type="SMART" id="SM00175">
    <property type="entry name" value="RAB"/>
    <property type="match status" value="1"/>
</dbReference>
<keyword evidence="2" id="KW-0597">Phosphoprotein</keyword>
<dbReference type="GO" id="GO:0005246">
    <property type="term" value="F:calcium channel regulator activity"/>
    <property type="evidence" value="ECO:0007669"/>
    <property type="project" value="TreeGrafter"/>
</dbReference>
<dbReference type="PROSITE" id="PS51419">
    <property type="entry name" value="RAB"/>
    <property type="match status" value="1"/>
</dbReference>
<dbReference type="GO" id="GO:0003924">
    <property type="term" value="F:GTPase activity"/>
    <property type="evidence" value="ECO:0007669"/>
    <property type="project" value="InterPro"/>
</dbReference>
<dbReference type="SUPFAM" id="SSF52540">
    <property type="entry name" value="P-loop containing nucleoside triphosphate hydrolases"/>
    <property type="match status" value="1"/>
</dbReference>
<comment type="similarity">
    <text evidence="1">Belongs to the small GTPase superfamily. RGK family.</text>
</comment>
<dbReference type="EMBL" id="JAWQEG010003364">
    <property type="protein sequence ID" value="KAK3866622.1"/>
    <property type="molecule type" value="Genomic_DNA"/>
</dbReference>
<dbReference type="AlphaFoldDB" id="A0AAE1F3K4"/>
<reference evidence="3" key="1">
    <citation type="submission" date="2023-10" db="EMBL/GenBank/DDBJ databases">
        <title>Genome assemblies of two species of porcelain crab, Petrolisthes cinctipes and Petrolisthes manimaculis (Anomura: Porcellanidae).</title>
        <authorList>
            <person name="Angst P."/>
        </authorList>
    </citation>
    <scope>NUCLEOTIDE SEQUENCE</scope>
    <source>
        <strain evidence="3">PB745_01</strain>
        <tissue evidence="3">Gill</tissue>
    </source>
</reference>
<organism evidence="3 4">
    <name type="scientific">Petrolisthes cinctipes</name>
    <name type="common">Flat porcelain crab</name>
    <dbReference type="NCBI Taxonomy" id="88211"/>
    <lineage>
        <taxon>Eukaryota</taxon>
        <taxon>Metazoa</taxon>
        <taxon>Ecdysozoa</taxon>
        <taxon>Arthropoda</taxon>
        <taxon>Crustacea</taxon>
        <taxon>Multicrustacea</taxon>
        <taxon>Malacostraca</taxon>
        <taxon>Eumalacostraca</taxon>
        <taxon>Eucarida</taxon>
        <taxon>Decapoda</taxon>
        <taxon>Pleocyemata</taxon>
        <taxon>Anomura</taxon>
        <taxon>Galatheoidea</taxon>
        <taxon>Porcellanidae</taxon>
        <taxon>Petrolisthes</taxon>
    </lineage>
</organism>
<keyword evidence="4" id="KW-1185">Reference proteome</keyword>
<accession>A0AAE1F3K4</accession>
<dbReference type="InterPro" id="IPR027417">
    <property type="entry name" value="P-loop_NTPase"/>
</dbReference>
<dbReference type="PANTHER" id="PTHR45775:SF6">
    <property type="entry name" value="RAD, GEM_KIR FAMILY MEMBER 2, ISOFORM C"/>
    <property type="match status" value="1"/>
</dbReference>
<sequence>VENSLATYDPHACVVVYSITDKASFKKAEDTLTYLWRQNYAKDKAFILVGNKVDLARGQDCQHERGKSLARSHDSKFIETSSGIQHNVDELLVGVVKQVRLRLAAQRKRLKKMSASKTSLSLNAAKELLNKMCLMDNKSKSCENLHVL</sequence>
<dbReference type="GO" id="GO:0005525">
    <property type="term" value="F:GTP binding"/>
    <property type="evidence" value="ECO:0007669"/>
    <property type="project" value="InterPro"/>
</dbReference>
<evidence type="ECO:0000256" key="1">
    <source>
        <dbReference type="ARBA" id="ARBA00008846"/>
    </source>
</evidence>
<gene>
    <name evidence="3" type="ORF">Pcinc_027852</name>
</gene>
<evidence type="ECO:0000313" key="3">
    <source>
        <dbReference type="EMBL" id="KAK3866622.1"/>
    </source>
</evidence>
<dbReference type="PANTHER" id="PTHR45775">
    <property type="entry name" value="RAD, GEM/KIR FAMILY MEMBER 2, ISOFORM C"/>
    <property type="match status" value="1"/>
</dbReference>
<dbReference type="InterPro" id="IPR051641">
    <property type="entry name" value="RGK_GTP-binding_reg"/>
</dbReference>
<feature type="non-terminal residue" evidence="3">
    <location>
        <position position="1"/>
    </location>
</feature>
<dbReference type="Gene3D" id="3.40.50.300">
    <property type="entry name" value="P-loop containing nucleotide triphosphate hydrolases"/>
    <property type="match status" value="1"/>
</dbReference>
<comment type="caution">
    <text evidence="3">The sequence shown here is derived from an EMBL/GenBank/DDBJ whole genome shotgun (WGS) entry which is preliminary data.</text>
</comment>
<evidence type="ECO:0000256" key="2">
    <source>
        <dbReference type="ARBA" id="ARBA00022553"/>
    </source>
</evidence>
<dbReference type="GO" id="GO:0005886">
    <property type="term" value="C:plasma membrane"/>
    <property type="evidence" value="ECO:0007669"/>
    <property type="project" value="TreeGrafter"/>
</dbReference>